<protein>
    <recommendedName>
        <fullName evidence="1">DUF4485 domain-containing protein</fullName>
    </recommendedName>
</protein>
<sequence length="146" mass="16510">MATQDNNEFRLAVRDIAYHATFLPNPYDRVRCSEWVRKLAGLRDDDLEIAKLRNEYIQFLRIQVRNRFLHGPFTNPPPESDNMCPLAEHLGNMLAKQIPYLPRSGPIAPMLSHQSPDGRAFVSVQQIAGGGVLCYMAVSPDGLNQF</sequence>
<evidence type="ECO:0000313" key="3">
    <source>
        <dbReference type="Proteomes" id="UP001458880"/>
    </source>
</evidence>
<evidence type="ECO:0000259" key="1">
    <source>
        <dbReference type="Pfam" id="PF14846"/>
    </source>
</evidence>
<dbReference type="EMBL" id="JASPKY010000341">
    <property type="protein sequence ID" value="KAK9707860.1"/>
    <property type="molecule type" value="Genomic_DNA"/>
</dbReference>
<reference evidence="2 3" key="1">
    <citation type="journal article" date="2024" name="BMC Genomics">
        <title>De novo assembly and annotation of Popillia japonica's genome with initial clues to its potential as an invasive pest.</title>
        <authorList>
            <person name="Cucini C."/>
            <person name="Boschi S."/>
            <person name="Funari R."/>
            <person name="Cardaioli E."/>
            <person name="Iannotti N."/>
            <person name="Marturano G."/>
            <person name="Paoli F."/>
            <person name="Bruttini M."/>
            <person name="Carapelli A."/>
            <person name="Frati F."/>
            <person name="Nardi F."/>
        </authorList>
    </citation>
    <scope>NUCLEOTIDE SEQUENCE [LARGE SCALE GENOMIC DNA]</scope>
    <source>
        <strain evidence="2">DMR45628</strain>
    </source>
</reference>
<feature type="domain" description="DUF4485" evidence="1">
    <location>
        <begin position="6"/>
        <end position="87"/>
    </location>
</feature>
<dbReference type="AlphaFoldDB" id="A0AAW1JTQ5"/>
<accession>A0AAW1JTQ5</accession>
<evidence type="ECO:0000313" key="2">
    <source>
        <dbReference type="EMBL" id="KAK9707860.1"/>
    </source>
</evidence>
<gene>
    <name evidence="2" type="ORF">QE152_g27592</name>
</gene>
<proteinExistence type="predicted"/>
<name>A0AAW1JTQ5_POPJA</name>
<keyword evidence="3" id="KW-1185">Reference proteome</keyword>
<organism evidence="2 3">
    <name type="scientific">Popillia japonica</name>
    <name type="common">Japanese beetle</name>
    <dbReference type="NCBI Taxonomy" id="7064"/>
    <lineage>
        <taxon>Eukaryota</taxon>
        <taxon>Metazoa</taxon>
        <taxon>Ecdysozoa</taxon>
        <taxon>Arthropoda</taxon>
        <taxon>Hexapoda</taxon>
        <taxon>Insecta</taxon>
        <taxon>Pterygota</taxon>
        <taxon>Neoptera</taxon>
        <taxon>Endopterygota</taxon>
        <taxon>Coleoptera</taxon>
        <taxon>Polyphaga</taxon>
        <taxon>Scarabaeiformia</taxon>
        <taxon>Scarabaeidae</taxon>
        <taxon>Rutelinae</taxon>
        <taxon>Popillia</taxon>
    </lineage>
</organism>
<comment type="caution">
    <text evidence="2">The sequence shown here is derived from an EMBL/GenBank/DDBJ whole genome shotgun (WGS) entry which is preliminary data.</text>
</comment>
<dbReference type="InterPro" id="IPR027831">
    <property type="entry name" value="DUF4485"/>
</dbReference>
<dbReference type="Pfam" id="PF14846">
    <property type="entry name" value="DUF4485"/>
    <property type="match status" value="1"/>
</dbReference>
<dbReference type="Proteomes" id="UP001458880">
    <property type="component" value="Unassembled WGS sequence"/>
</dbReference>